<dbReference type="NCBIfam" id="TIGR01493">
    <property type="entry name" value="HAD-SF-IA-v2"/>
    <property type="match status" value="1"/>
</dbReference>
<dbReference type="InterPro" id="IPR051540">
    <property type="entry name" value="S-2-haloacid_dehalogenase"/>
</dbReference>
<comment type="similarity">
    <text evidence="1 3">Belongs to the HAD-like hydrolase superfamily. S-2-haloalkanoic acid dehalogenase family.</text>
</comment>
<dbReference type="CDD" id="cd02588">
    <property type="entry name" value="HAD_L2-DEX"/>
    <property type="match status" value="1"/>
</dbReference>
<dbReference type="SUPFAM" id="SSF56784">
    <property type="entry name" value="HAD-like"/>
    <property type="match status" value="1"/>
</dbReference>
<evidence type="ECO:0000256" key="1">
    <source>
        <dbReference type="ARBA" id="ARBA00008106"/>
    </source>
</evidence>
<evidence type="ECO:0000256" key="2">
    <source>
        <dbReference type="ARBA" id="ARBA00022801"/>
    </source>
</evidence>
<comment type="function">
    <text evidence="3">Catalyzes the hydrolytic dehalogenation of small (S)-2-haloalkanoic acids to yield the corresponding (R)-2-hydroxyalkanoic acids.</text>
</comment>
<keyword evidence="2 3" id="KW-0378">Hydrolase</keyword>
<dbReference type="PANTHER" id="PTHR43316:SF3">
    <property type="entry name" value="HALOACID DEHALOGENASE, TYPE II (AFU_ORTHOLOGUE AFUA_2G07750)-RELATED"/>
    <property type="match status" value="1"/>
</dbReference>
<dbReference type="PRINTS" id="PR00413">
    <property type="entry name" value="HADHALOGNASE"/>
</dbReference>
<keyword evidence="5" id="KW-1185">Reference proteome</keyword>
<dbReference type="Pfam" id="PF00702">
    <property type="entry name" value="Hydrolase"/>
    <property type="match status" value="1"/>
</dbReference>
<sequence length="233" mass="26110">MTTLTPKILAFDVFGTVVDWHGSIVAEMARLYPQVDGNAFALAWREGYRPAMARVMSGELGWTRIDELHRMILDDILPRFGLQAMPEAERRLLNRVWHRLNAWPDVVPGLMRLKQRHVICTLSNGNIGLLTHMARHAQLPWDCVLSAEVFQAYKPDPRVYRGVAEVFYVAPAEVMMVAAHQDDLAAARACGLLTAYIERPLEFGAGQPKDVSPEPANTLHARDFLDLADQLGA</sequence>
<accession>A0A853IJV1</accession>
<dbReference type="EC" id="3.8.1.2" evidence="3"/>
<reference evidence="4 5" key="1">
    <citation type="submission" date="2020-07" db="EMBL/GenBank/DDBJ databases">
        <authorList>
            <person name="Maaloum M."/>
        </authorList>
    </citation>
    <scope>NUCLEOTIDE SEQUENCE [LARGE SCALE GENOMIC DNA]</scope>
    <source>
        <strain evidence="4 5">GCS-AN-3</strain>
    </source>
</reference>
<name>A0A853IJV1_9BURK</name>
<dbReference type="InterPro" id="IPR023214">
    <property type="entry name" value="HAD_sf"/>
</dbReference>
<dbReference type="InterPro" id="IPR006328">
    <property type="entry name" value="2-HAD"/>
</dbReference>
<evidence type="ECO:0000313" key="5">
    <source>
        <dbReference type="Proteomes" id="UP000589716"/>
    </source>
</evidence>
<protein>
    <recommendedName>
        <fullName evidence="3">(S)-2-haloacid dehalogenase</fullName>
        <ecNumber evidence="3">3.8.1.2</ecNumber>
    </recommendedName>
    <alternativeName>
        <fullName evidence="3">2-haloalkanoic acid dehalogenase</fullName>
    </alternativeName>
    <alternativeName>
        <fullName evidence="3">Halocarboxylic acid halidohydrolase</fullName>
    </alternativeName>
    <alternativeName>
        <fullName evidence="3">L-2-haloacid dehalogenase</fullName>
    </alternativeName>
</protein>
<dbReference type="GO" id="GO:0018784">
    <property type="term" value="F:(S)-2-haloacid dehalogenase activity"/>
    <property type="evidence" value="ECO:0007669"/>
    <property type="project" value="UniProtKB-UniRule"/>
</dbReference>
<dbReference type="EMBL" id="JACCKX010000001">
    <property type="protein sequence ID" value="NZA00636.1"/>
    <property type="molecule type" value="Genomic_DNA"/>
</dbReference>
<comment type="caution">
    <text evidence="4">The sequence shown here is derived from an EMBL/GenBank/DDBJ whole genome shotgun (WGS) entry which is preliminary data.</text>
</comment>
<organism evidence="4 5">
    <name type="scientific">Ottowia beijingensis</name>
    <dbReference type="NCBI Taxonomy" id="1207057"/>
    <lineage>
        <taxon>Bacteria</taxon>
        <taxon>Pseudomonadati</taxon>
        <taxon>Pseudomonadota</taxon>
        <taxon>Betaproteobacteria</taxon>
        <taxon>Burkholderiales</taxon>
        <taxon>Comamonadaceae</taxon>
        <taxon>Ottowia</taxon>
    </lineage>
</organism>
<dbReference type="AlphaFoldDB" id="A0A853IJV1"/>
<dbReference type="Gene3D" id="1.10.150.240">
    <property type="entry name" value="Putative phosphatase, domain 2"/>
    <property type="match status" value="1"/>
</dbReference>
<dbReference type="Gene3D" id="3.40.50.1000">
    <property type="entry name" value="HAD superfamily/HAD-like"/>
    <property type="match status" value="1"/>
</dbReference>
<dbReference type="InterPro" id="IPR006439">
    <property type="entry name" value="HAD-SF_hydro_IA"/>
</dbReference>
<comment type="catalytic activity">
    <reaction evidence="3">
        <text>an (S)-2-haloacid + H2O = a (2R)-2-hydroxycarboxylate + a halide anion + H(+)</text>
        <dbReference type="Rhea" id="RHEA:11192"/>
        <dbReference type="ChEBI" id="CHEBI:15377"/>
        <dbReference type="ChEBI" id="CHEBI:15378"/>
        <dbReference type="ChEBI" id="CHEBI:16042"/>
        <dbReference type="ChEBI" id="CHEBI:58314"/>
        <dbReference type="ChEBI" id="CHEBI:137405"/>
        <dbReference type="EC" id="3.8.1.2"/>
    </reaction>
</comment>
<dbReference type="NCBIfam" id="TIGR01428">
    <property type="entry name" value="HAD_type_II"/>
    <property type="match status" value="1"/>
</dbReference>
<proteinExistence type="inferred from homology"/>
<dbReference type="InterPro" id="IPR036412">
    <property type="entry name" value="HAD-like_sf"/>
</dbReference>
<evidence type="ECO:0000313" key="4">
    <source>
        <dbReference type="EMBL" id="NZA00636.1"/>
    </source>
</evidence>
<dbReference type="InterPro" id="IPR023198">
    <property type="entry name" value="PGP-like_dom2"/>
</dbReference>
<gene>
    <name evidence="4" type="ORF">H0I39_00490</name>
</gene>
<evidence type="ECO:0000256" key="3">
    <source>
        <dbReference type="RuleBase" id="RU368077"/>
    </source>
</evidence>
<dbReference type="RefSeq" id="WP_180549198.1">
    <property type="nucleotide sequence ID" value="NZ_JACCKX010000001.1"/>
</dbReference>
<dbReference type="Proteomes" id="UP000589716">
    <property type="component" value="Unassembled WGS sequence"/>
</dbReference>
<dbReference type="PANTHER" id="PTHR43316">
    <property type="entry name" value="HYDROLASE, HALOACID DELAHOGENASE-RELATED"/>
    <property type="match status" value="1"/>
</dbReference>